<dbReference type="EMBL" id="LN868510">
    <property type="protein sequence ID" value="CRX79168.1"/>
    <property type="molecule type" value="Genomic_DNA"/>
</dbReference>
<proteinExistence type="predicted"/>
<feature type="region of interest" description="Disordered" evidence="1">
    <location>
        <begin position="58"/>
        <end position="99"/>
    </location>
</feature>
<accession>A0A0H5FUL0</accession>
<organism evidence="2">
    <name type="scientific">Leucosporidium scottii</name>
    <dbReference type="NCBI Taxonomy" id="5278"/>
    <lineage>
        <taxon>Eukaryota</taxon>
        <taxon>Fungi</taxon>
        <taxon>Dikarya</taxon>
        <taxon>Basidiomycota</taxon>
        <taxon>Pucciniomycotina</taxon>
        <taxon>Microbotryomycetes</taxon>
        <taxon>Leucosporidiales</taxon>
        <taxon>Leucosporidium</taxon>
    </lineage>
</organism>
<evidence type="ECO:0000256" key="1">
    <source>
        <dbReference type="SAM" id="MobiDB-lite"/>
    </source>
</evidence>
<dbReference type="AlphaFoldDB" id="A0A0H5FUL0"/>
<feature type="compositionally biased region" description="Basic and acidic residues" evidence="1">
    <location>
        <begin position="203"/>
        <end position="221"/>
    </location>
</feature>
<reference evidence="2" key="1">
    <citation type="submission" date="2015-06" db="EMBL/GenBank/DDBJ databases">
        <title>Genetic Architecture Underlying Mating-Type Determination in the Yeast Leucosporidium scottii and the Evolution of Mating Systems in Basidiomycetes.</title>
        <authorList>
            <person name="Maia T.M."/>
            <person name="Lopes S."/>
            <person name="Almeida J.M.G.C.F."/>
            <person name="Rosa L.H."/>
            <person name="Sampaio J.P."/>
            <person name="Goncalves P."/>
            <person name="Coelho M.A."/>
        </authorList>
    </citation>
    <scope>NUCLEOTIDE SEQUENCE</scope>
</reference>
<feature type="region of interest" description="Disordered" evidence="1">
    <location>
        <begin position="202"/>
        <end position="287"/>
    </location>
</feature>
<feature type="compositionally biased region" description="Low complexity" evidence="1">
    <location>
        <begin position="229"/>
        <end position="238"/>
    </location>
</feature>
<protein>
    <submittedName>
        <fullName evidence="2">Uncharacterized protein</fullName>
    </submittedName>
</protein>
<evidence type="ECO:0000313" key="2">
    <source>
        <dbReference type="EMBL" id="CRX79168.1"/>
    </source>
</evidence>
<name>A0A0H5FUL0_9BASI</name>
<sequence length="287" mass="31311">MDRRFKPAISASMLADRFESYVGALWACRGSGTVLEFLAPIFAKEMLKVAREDVEEQESRAEKKGSVKGAPALVSPKIPSKPKEDSSTPPISSAEKKNKKSAYTTPLSYATLDEAKAKFVEDLKKGGWESSFHRGKGSMTFAPGGSKRLPARVSFASGQDGLGLLLRRAVVVGLVEVRNLAPLPPRPTKKQRRMEAQKYLAARMEEKKAEKKAEQKQKRVETLIAQQQLKAKSSAPKPQAKKPKLSVRGVIAEKEPSGKQKSSKKPSAKLSPPSSSPAPLINPSFFL</sequence>
<feature type="compositionally biased region" description="Low complexity" evidence="1">
    <location>
        <begin position="268"/>
        <end position="279"/>
    </location>
</feature>